<name>A0A1W6LNF3_9BACT</name>
<dbReference type="EMBL" id="CP021023">
    <property type="protein sequence ID" value="ARN57272.1"/>
    <property type="molecule type" value="Genomic_DNA"/>
</dbReference>
<dbReference type="InterPro" id="IPR047767">
    <property type="entry name" value="PSP1-like"/>
</dbReference>
<organism evidence="3 4">
    <name type="scientific">Sedimentisphaera salicampi</name>
    <dbReference type="NCBI Taxonomy" id="1941349"/>
    <lineage>
        <taxon>Bacteria</taxon>
        <taxon>Pseudomonadati</taxon>
        <taxon>Planctomycetota</taxon>
        <taxon>Phycisphaerae</taxon>
        <taxon>Sedimentisphaerales</taxon>
        <taxon>Sedimentisphaeraceae</taxon>
        <taxon>Sedimentisphaera</taxon>
    </lineage>
</organism>
<dbReference type="Pfam" id="PF04468">
    <property type="entry name" value="PSP1"/>
    <property type="match status" value="1"/>
</dbReference>
<proteinExistence type="predicted"/>
<dbReference type="PANTHER" id="PTHR43830">
    <property type="entry name" value="PROTEIN PSP1"/>
    <property type="match status" value="1"/>
</dbReference>
<feature type="compositionally biased region" description="Basic residues" evidence="1">
    <location>
        <begin position="356"/>
        <end position="371"/>
    </location>
</feature>
<evidence type="ECO:0000256" key="1">
    <source>
        <dbReference type="SAM" id="MobiDB-lite"/>
    </source>
</evidence>
<dbReference type="STRING" id="1941349.STSP1_01675"/>
<dbReference type="Proteomes" id="UP000193334">
    <property type="component" value="Chromosome"/>
</dbReference>
<dbReference type="PANTHER" id="PTHR43830:SF3">
    <property type="entry name" value="PROTEIN PSP1"/>
    <property type="match status" value="1"/>
</dbReference>
<feature type="compositionally biased region" description="Basic and acidic residues" evidence="1">
    <location>
        <begin position="373"/>
        <end position="388"/>
    </location>
</feature>
<sequence length="395" mass="45154">MTDKSHNKHTKKMLVRYGKLGFLGWFSHSEQSLPKTRTKVIIKTERGLELGELVGANSSYFHGNFKGNFNTLQEYFELDHPDYPLAEGGEFVRIATAQDINEAQHVRESAGEELKICREYVDKLGLKMKIVDFEHIFGGERIVFYFLADGRVDFRELVKQLAQEFQTRIEMRQIGARDEARLISDIETCGQECCCRRYLKILKPVNMRMAKTQKATLDPSKISGHCGRLRCCLRYEDKTYQELKKELPNRQSWVKTPAGFGRVIDYQILTQLLQIQYEDGKMEALPADEVEVLEGMPDEVRISREAARSKQQPEQSSRSSDSQSGNGKEQTSSEDSSSNQNDEHSGGSEGQNGKKQQNRKGRKGKNKRTRSSRQNEDKDSQPEQKDENPAEPAES</sequence>
<evidence type="ECO:0000313" key="4">
    <source>
        <dbReference type="Proteomes" id="UP000193334"/>
    </source>
</evidence>
<accession>A0A1W6LNF3</accession>
<feature type="domain" description="PSP1 C-terminal" evidence="2">
    <location>
        <begin position="89"/>
        <end position="174"/>
    </location>
</feature>
<keyword evidence="4" id="KW-1185">Reference proteome</keyword>
<dbReference type="AlphaFoldDB" id="A0A1W6LNF3"/>
<feature type="region of interest" description="Disordered" evidence="1">
    <location>
        <begin position="304"/>
        <end position="395"/>
    </location>
</feature>
<reference evidence="4" key="1">
    <citation type="submission" date="2017-04" db="EMBL/GenBank/DDBJ databases">
        <title>Comparative genomics and description of representatives of a novel lineage of planctomycetes thriving in anoxic sediments.</title>
        <authorList>
            <person name="Spring S."/>
            <person name="Bunk B."/>
            <person name="Sproer C."/>
        </authorList>
    </citation>
    <scope>NUCLEOTIDE SEQUENCE [LARGE SCALE GENOMIC DNA]</scope>
    <source>
        <strain evidence="4">ST-PulAB-D4</strain>
    </source>
</reference>
<dbReference type="InterPro" id="IPR007557">
    <property type="entry name" value="PSP1_C"/>
</dbReference>
<feature type="compositionally biased region" description="Low complexity" evidence="1">
    <location>
        <begin position="312"/>
        <end position="324"/>
    </location>
</feature>
<dbReference type="PROSITE" id="PS51411">
    <property type="entry name" value="PSP1_C"/>
    <property type="match status" value="1"/>
</dbReference>
<dbReference type="KEGG" id="pbp:STSP1_01675"/>
<evidence type="ECO:0000259" key="2">
    <source>
        <dbReference type="PROSITE" id="PS51411"/>
    </source>
</evidence>
<protein>
    <recommendedName>
        <fullName evidence="2">PSP1 C-terminal domain-containing protein</fullName>
    </recommendedName>
</protein>
<evidence type="ECO:0000313" key="3">
    <source>
        <dbReference type="EMBL" id="ARN57272.1"/>
    </source>
</evidence>
<dbReference type="GO" id="GO:0005737">
    <property type="term" value="C:cytoplasm"/>
    <property type="evidence" value="ECO:0007669"/>
    <property type="project" value="TreeGrafter"/>
</dbReference>
<dbReference type="RefSeq" id="WP_123807021.1">
    <property type="nucleotide sequence ID" value="NZ_CP021023.1"/>
</dbReference>
<gene>
    <name evidence="3" type="ORF">STSP1_01675</name>
</gene>
<dbReference type="NCBIfam" id="NF041131">
    <property type="entry name" value="RicT_YaaT_fam"/>
    <property type="match status" value="1"/>
</dbReference>